<feature type="domain" description="Peptidase M61 catalytic" evidence="1">
    <location>
        <begin position="287"/>
        <end position="358"/>
    </location>
</feature>
<dbReference type="RefSeq" id="WP_130551303.1">
    <property type="nucleotide sequence ID" value="NZ_SHMC01000003.1"/>
</dbReference>
<dbReference type="Gene3D" id="1.10.390.10">
    <property type="entry name" value="Neutral Protease Domain 2"/>
    <property type="match status" value="1"/>
</dbReference>
<evidence type="ECO:0000313" key="2">
    <source>
        <dbReference type="EMBL" id="TAA25682.1"/>
    </source>
</evidence>
<dbReference type="InterPro" id="IPR027268">
    <property type="entry name" value="Peptidase_M4/M1_CTD_sf"/>
</dbReference>
<sequence length="571" mass="62547">MIPTHALAGALTLLSLVSGQPHGGSPTHYELSAETDGDRITALDVTIRLEADASGRTVIDWADQWAGQEHLGQWARDVSVEGARRTEAAPHGGRIVDSAPGAPLVMRYRIVSAQQAAPDVSNSRQPDPIVRPDWFYAVGFSLYAQPAGRDDLPATFTWRGPHGIGFASDAQHPQGLMHQPRTGKDIRESVAIGGRDLRVSTLRLGDDRLRVASIGHFGFDMSDFARLAEKVIASERAFWGDAHAGPFLVTAIPLASAPKQTGFSGTGLGDAFATWIGQDTPLPDLAWFLAHEYFHSWNPRQLGHTEDATEARTYWISEGFTDFFARRLMLRAGLLSPEQFVEEWNEALTRYARSPYRTSPNAVVADRFWKDERARMMPYQRGALLAAVWDRRLRQRSGGRTSLDDVLQDQRRRAQADPALGLQDALVAAAAHDGLDLRPDLSRYVDHAAPVLLPEDAFGECARVVSVDTPVFDRGWDTEATTRQGDVVTGLDPTSMAYAAGLREGMKLLSQSGGNPADPQVEITLVAQDASGQHRIRFRPVGRATVRLQHIAFDAARFSARPEACRQALAG</sequence>
<accession>A0A4Q8LAK7</accession>
<gene>
    <name evidence="2" type="ORF">EA660_09580</name>
</gene>
<dbReference type="OrthoDB" id="6058696at2"/>
<reference evidence="2 3" key="1">
    <citation type="submission" date="2019-02" db="EMBL/GenBank/DDBJ databases">
        <title>WGS of Pseudoxanthomonas species novum from clinical isolates.</title>
        <authorList>
            <person name="Bernier A.-M."/>
            <person name="Bernard K."/>
            <person name="Vachon A."/>
        </authorList>
    </citation>
    <scope>NUCLEOTIDE SEQUENCE [LARGE SCALE GENOMIC DNA]</scope>
    <source>
        <strain evidence="2 3">NML171200</strain>
    </source>
</reference>
<evidence type="ECO:0000259" key="1">
    <source>
        <dbReference type="Pfam" id="PF05299"/>
    </source>
</evidence>
<evidence type="ECO:0000313" key="3">
    <source>
        <dbReference type="Proteomes" id="UP000292627"/>
    </source>
</evidence>
<protein>
    <recommendedName>
        <fullName evidence="1">Peptidase M61 catalytic domain-containing protein</fullName>
    </recommendedName>
</protein>
<dbReference type="Proteomes" id="UP000292627">
    <property type="component" value="Unassembled WGS sequence"/>
</dbReference>
<comment type="caution">
    <text evidence="2">The sequence shown here is derived from an EMBL/GenBank/DDBJ whole genome shotgun (WGS) entry which is preliminary data.</text>
</comment>
<dbReference type="SUPFAM" id="SSF55486">
    <property type="entry name" value="Metalloproteases ('zincins'), catalytic domain"/>
    <property type="match status" value="1"/>
</dbReference>
<dbReference type="Pfam" id="PF05299">
    <property type="entry name" value="Peptidase_M61"/>
    <property type="match status" value="1"/>
</dbReference>
<proteinExistence type="predicted"/>
<dbReference type="AlphaFoldDB" id="A0A4Q8LAK7"/>
<name>A0A4Q8LAK7_9GAMM</name>
<dbReference type="InterPro" id="IPR007963">
    <property type="entry name" value="Peptidase_M61_catalytic"/>
</dbReference>
<organism evidence="2 3">
    <name type="scientific">Pseudoxanthomonas winnipegensis</name>
    <dbReference type="NCBI Taxonomy" id="2480810"/>
    <lineage>
        <taxon>Bacteria</taxon>
        <taxon>Pseudomonadati</taxon>
        <taxon>Pseudomonadota</taxon>
        <taxon>Gammaproteobacteria</taxon>
        <taxon>Lysobacterales</taxon>
        <taxon>Lysobacteraceae</taxon>
        <taxon>Pseudoxanthomonas</taxon>
    </lineage>
</organism>
<dbReference type="EMBL" id="SHMC01000003">
    <property type="protein sequence ID" value="TAA25682.1"/>
    <property type="molecule type" value="Genomic_DNA"/>
</dbReference>